<reference evidence="2 3" key="1">
    <citation type="submission" date="2021-06" db="EMBL/GenBank/DDBJ databases">
        <title>Caerostris extrusa draft genome.</title>
        <authorList>
            <person name="Kono N."/>
            <person name="Arakawa K."/>
        </authorList>
    </citation>
    <scope>NUCLEOTIDE SEQUENCE [LARGE SCALE GENOMIC DNA]</scope>
</reference>
<dbReference type="EMBL" id="BPLR01009718">
    <property type="protein sequence ID" value="GIY34054.1"/>
    <property type="molecule type" value="Genomic_DNA"/>
</dbReference>
<feature type="compositionally biased region" description="Basic and acidic residues" evidence="1">
    <location>
        <begin position="81"/>
        <end position="93"/>
    </location>
</feature>
<proteinExistence type="predicted"/>
<feature type="region of interest" description="Disordered" evidence="1">
    <location>
        <begin position="74"/>
        <end position="93"/>
    </location>
</feature>
<dbReference type="Proteomes" id="UP001054945">
    <property type="component" value="Unassembled WGS sequence"/>
</dbReference>
<organism evidence="2 3">
    <name type="scientific">Caerostris extrusa</name>
    <name type="common">Bark spider</name>
    <name type="synonym">Caerostris bankana</name>
    <dbReference type="NCBI Taxonomy" id="172846"/>
    <lineage>
        <taxon>Eukaryota</taxon>
        <taxon>Metazoa</taxon>
        <taxon>Ecdysozoa</taxon>
        <taxon>Arthropoda</taxon>
        <taxon>Chelicerata</taxon>
        <taxon>Arachnida</taxon>
        <taxon>Araneae</taxon>
        <taxon>Araneomorphae</taxon>
        <taxon>Entelegynae</taxon>
        <taxon>Araneoidea</taxon>
        <taxon>Araneidae</taxon>
        <taxon>Caerostris</taxon>
    </lineage>
</organism>
<accession>A0AAV4SJ96</accession>
<evidence type="ECO:0000313" key="3">
    <source>
        <dbReference type="Proteomes" id="UP001054945"/>
    </source>
</evidence>
<evidence type="ECO:0000313" key="2">
    <source>
        <dbReference type="EMBL" id="GIY34054.1"/>
    </source>
</evidence>
<gene>
    <name evidence="2" type="ORF">CEXT_277531</name>
</gene>
<keyword evidence="3" id="KW-1185">Reference proteome</keyword>
<name>A0AAV4SJ96_CAEEX</name>
<dbReference type="AlphaFoldDB" id="A0AAV4SJ96"/>
<evidence type="ECO:0000256" key="1">
    <source>
        <dbReference type="SAM" id="MobiDB-lite"/>
    </source>
</evidence>
<sequence length="93" mass="10821">MYLQQRSFYQEQMTESSLRIPPCPELRQFHWPSSAKKMRGQMFMIPSLSSSSSSERGCRDGSLILLWLASKHRIGNGGGSDWKRKEMERRRGI</sequence>
<comment type="caution">
    <text evidence="2">The sequence shown here is derived from an EMBL/GenBank/DDBJ whole genome shotgun (WGS) entry which is preliminary data.</text>
</comment>
<protein>
    <submittedName>
        <fullName evidence="2">Uncharacterized protein</fullName>
    </submittedName>
</protein>